<evidence type="ECO:0000313" key="6">
    <source>
        <dbReference type="EMBL" id="MBE2887746.1"/>
    </source>
</evidence>
<evidence type="ECO:0000256" key="2">
    <source>
        <dbReference type="ARBA" id="ARBA00001997"/>
    </source>
</evidence>
<evidence type="ECO:0000313" key="7">
    <source>
        <dbReference type="Proteomes" id="UP000618926"/>
    </source>
</evidence>
<comment type="pathway">
    <text evidence="5">Carbohydrate biosynthesis; dTDP-L-rhamnose biosynthesis.</text>
</comment>
<dbReference type="PANTHER" id="PTHR21047:SF2">
    <property type="entry name" value="THYMIDINE DIPHOSPHO-4-KETO-RHAMNOSE 3,5-EPIMERASE"/>
    <property type="match status" value="1"/>
</dbReference>
<evidence type="ECO:0000256" key="5">
    <source>
        <dbReference type="RuleBase" id="RU364069"/>
    </source>
</evidence>
<proteinExistence type="inferred from homology"/>
<dbReference type="GO" id="GO:0008830">
    <property type="term" value="F:dTDP-4-dehydrorhamnose 3,5-epimerase activity"/>
    <property type="evidence" value="ECO:0007669"/>
    <property type="project" value="UniProtKB-EC"/>
</dbReference>
<comment type="similarity">
    <text evidence="5">Belongs to the dTDP-4-dehydrorhamnose 3,5-epimerase family.</text>
</comment>
<evidence type="ECO:0000256" key="3">
    <source>
        <dbReference type="ARBA" id="ARBA00012098"/>
    </source>
</evidence>
<comment type="subunit">
    <text evidence="5">Homodimer.</text>
</comment>
<dbReference type="Pfam" id="PF00908">
    <property type="entry name" value="dTDP_sugar_isom"/>
    <property type="match status" value="1"/>
</dbReference>
<reference evidence="6 7" key="1">
    <citation type="submission" date="2020-10" db="EMBL/GenBank/DDBJ databases">
        <title>Investigation of anaerobic biodegradation of phenanthrene by a sulfate-dependent Geobacter anodireducens strain PheS2.</title>
        <authorList>
            <person name="Zhang Z."/>
        </authorList>
    </citation>
    <scope>NUCLEOTIDE SEQUENCE [LARGE SCALE GENOMIC DNA]</scope>
    <source>
        <strain evidence="6 7">PheS2</strain>
    </source>
</reference>
<dbReference type="EMBL" id="JADBFD010000008">
    <property type="protein sequence ID" value="MBE2887746.1"/>
    <property type="molecule type" value="Genomic_DNA"/>
</dbReference>
<dbReference type="CDD" id="cd00438">
    <property type="entry name" value="cupin_RmlC"/>
    <property type="match status" value="1"/>
</dbReference>
<dbReference type="Proteomes" id="UP000618926">
    <property type="component" value="Unassembled WGS sequence"/>
</dbReference>
<dbReference type="RefSeq" id="WP_192905359.1">
    <property type="nucleotide sequence ID" value="NZ_JADBFD010000008.1"/>
</dbReference>
<name>A0ABR9NU07_9BACT</name>
<comment type="caution">
    <text evidence="6">The sequence shown here is derived from an EMBL/GenBank/DDBJ whole genome shotgun (WGS) entry which is preliminary data.</text>
</comment>
<dbReference type="NCBIfam" id="TIGR01221">
    <property type="entry name" value="rmlC"/>
    <property type="match status" value="1"/>
</dbReference>
<comment type="function">
    <text evidence="2 5">Catalyzes the epimerization of the C3' and C5'positions of dTDP-6-deoxy-D-xylo-4-hexulose, forming dTDP-6-deoxy-L-lyxo-4-hexulose.</text>
</comment>
<dbReference type="InterPro" id="IPR014710">
    <property type="entry name" value="RmlC-like_jellyroll"/>
</dbReference>
<dbReference type="EC" id="5.1.3.13" evidence="3 5"/>
<protein>
    <recommendedName>
        <fullName evidence="4 5">dTDP-4-dehydrorhamnose 3,5-epimerase</fullName>
        <ecNumber evidence="3 5">5.1.3.13</ecNumber>
    </recommendedName>
    <alternativeName>
        <fullName evidence="5">Thymidine diphospho-4-keto-rhamnose 3,5-epimerase</fullName>
    </alternativeName>
</protein>
<accession>A0ABR9NU07</accession>
<sequence>MDFRETDIPGCVEITPRILRDERGTFVKTFHREMFAMQGLNTAWAEEYYSVSHRGVLRGLHFQLPPHDHDKLVYCTRGSVLDAALDLRRGSPTYGGHVLLELSATAGNMLYLPRGLAHGFYVQSESATLIYKVTSVYAPQHDAGILWNSAGIPWPDNAPTLSPRDAGFGSFNGFASPFEYQDRRGAA</sequence>
<gene>
    <name evidence="6" type="primary">rfbC</name>
    <name evidence="6" type="ORF">IIE05_07170</name>
</gene>
<keyword evidence="5 6" id="KW-0413">Isomerase</keyword>
<dbReference type="SUPFAM" id="SSF51182">
    <property type="entry name" value="RmlC-like cupins"/>
    <property type="match status" value="1"/>
</dbReference>
<dbReference type="PANTHER" id="PTHR21047">
    <property type="entry name" value="DTDP-6-DEOXY-D-GLUCOSE-3,5 EPIMERASE"/>
    <property type="match status" value="1"/>
</dbReference>
<organism evidence="6 7">
    <name type="scientific">Geobacter anodireducens</name>
    <dbReference type="NCBI Taxonomy" id="1340425"/>
    <lineage>
        <taxon>Bacteria</taxon>
        <taxon>Pseudomonadati</taxon>
        <taxon>Thermodesulfobacteriota</taxon>
        <taxon>Desulfuromonadia</taxon>
        <taxon>Geobacterales</taxon>
        <taxon>Geobacteraceae</taxon>
        <taxon>Geobacter</taxon>
    </lineage>
</organism>
<keyword evidence="7" id="KW-1185">Reference proteome</keyword>
<dbReference type="InterPro" id="IPR011051">
    <property type="entry name" value="RmlC_Cupin_sf"/>
</dbReference>
<dbReference type="Gene3D" id="2.60.120.10">
    <property type="entry name" value="Jelly Rolls"/>
    <property type="match status" value="1"/>
</dbReference>
<evidence type="ECO:0000256" key="1">
    <source>
        <dbReference type="ARBA" id="ARBA00001298"/>
    </source>
</evidence>
<dbReference type="InterPro" id="IPR000888">
    <property type="entry name" value="RmlC-like"/>
</dbReference>
<comment type="catalytic activity">
    <reaction evidence="1 5">
        <text>dTDP-4-dehydro-6-deoxy-alpha-D-glucose = dTDP-4-dehydro-beta-L-rhamnose</text>
        <dbReference type="Rhea" id="RHEA:16969"/>
        <dbReference type="ChEBI" id="CHEBI:57649"/>
        <dbReference type="ChEBI" id="CHEBI:62830"/>
        <dbReference type="EC" id="5.1.3.13"/>
    </reaction>
</comment>
<evidence type="ECO:0000256" key="4">
    <source>
        <dbReference type="ARBA" id="ARBA00019595"/>
    </source>
</evidence>